<dbReference type="Gene3D" id="3.40.640.10">
    <property type="entry name" value="Type I PLP-dependent aspartate aminotransferase-like (Major domain)"/>
    <property type="match status" value="1"/>
</dbReference>
<dbReference type="InterPro" id="IPR036390">
    <property type="entry name" value="WH_DNA-bd_sf"/>
</dbReference>
<dbReference type="InterPro" id="IPR051446">
    <property type="entry name" value="HTH_trans_reg/aminotransferase"/>
</dbReference>
<dbReference type="Pfam" id="PF00155">
    <property type="entry name" value="Aminotran_1_2"/>
    <property type="match status" value="1"/>
</dbReference>
<feature type="domain" description="HTH gntR-type" evidence="6">
    <location>
        <begin position="17"/>
        <end position="85"/>
    </location>
</feature>
<dbReference type="Proteomes" id="UP000613840">
    <property type="component" value="Unassembled WGS sequence"/>
</dbReference>
<accession>A0A917W778</accession>
<keyword evidence="8" id="KW-1185">Reference proteome</keyword>
<dbReference type="InterPro" id="IPR000524">
    <property type="entry name" value="Tscrpt_reg_HTH_GntR"/>
</dbReference>
<dbReference type="InterPro" id="IPR036388">
    <property type="entry name" value="WH-like_DNA-bd_sf"/>
</dbReference>
<dbReference type="GO" id="GO:0030170">
    <property type="term" value="F:pyridoxal phosphate binding"/>
    <property type="evidence" value="ECO:0007669"/>
    <property type="project" value="InterPro"/>
</dbReference>
<organism evidence="7 8">
    <name type="scientific">Microlunatus endophyticus</name>
    <dbReference type="NCBI Taxonomy" id="1716077"/>
    <lineage>
        <taxon>Bacteria</taxon>
        <taxon>Bacillati</taxon>
        <taxon>Actinomycetota</taxon>
        <taxon>Actinomycetes</taxon>
        <taxon>Propionibacteriales</taxon>
        <taxon>Propionibacteriaceae</taxon>
        <taxon>Microlunatus</taxon>
    </lineage>
</organism>
<protein>
    <submittedName>
        <fullName evidence="7">GntR family transcriptional regulator</fullName>
    </submittedName>
</protein>
<dbReference type="CDD" id="cd00609">
    <property type="entry name" value="AAT_like"/>
    <property type="match status" value="1"/>
</dbReference>
<evidence type="ECO:0000256" key="3">
    <source>
        <dbReference type="ARBA" id="ARBA00023015"/>
    </source>
</evidence>
<evidence type="ECO:0000313" key="8">
    <source>
        <dbReference type="Proteomes" id="UP000613840"/>
    </source>
</evidence>
<name>A0A917W778_9ACTN</name>
<dbReference type="PANTHER" id="PTHR46577">
    <property type="entry name" value="HTH-TYPE TRANSCRIPTIONAL REGULATORY PROTEIN GABR"/>
    <property type="match status" value="1"/>
</dbReference>
<evidence type="ECO:0000256" key="5">
    <source>
        <dbReference type="ARBA" id="ARBA00023163"/>
    </source>
</evidence>
<evidence type="ECO:0000313" key="7">
    <source>
        <dbReference type="EMBL" id="GGL77788.1"/>
    </source>
</evidence>
<evidence type="ECO:0000256" key="1">
    <source>
        <dbReference type="ARBA" id="ARBA00005384"/>
    </source>
</evidence>
<proteinExistence type="inferred from homology"/>
<dbReference type="AlphaFoldDB" id="A0A917W778"/>
<comment type="caution">
    <text evidence="7">The sequence shown here is derived from an EMBL/GenBank/DDBJ whole genome shotgun (WGS) entry which is preliminary data.</text>
</comment>
<sequence>MTQLTAAGLTLELGPDGPLTQRLATALRDAVRAGSLAPGAALPPSRLLAAELGCSRWVVTEAYGQLVAEGYLQATTGSATTVRDLGGVAPLGPLGPPPSRPRPRYDLTPGFGDVSMFPRTRWLEAYRRAVMDRPTAMLADRSPVGTLSARTVLTDYLLRARQVREDPTQVVITTGAGASVGWISRVLHTLSHRRIGVEDPSWSGLRDTAERAGLEMVPIGVDDQGLRVRELDDHPDVRVVLCTPTHQFPLGVALSPDRRLELIKWADRVDGVIIEDDYDAEFRYDRRPVGSLQGMAPDRVVLVGSVSQSLGPMINVGWAILPQWLIMRILADGLDAGTGPSVFGFEALSIMIAEGWYERHLRALRTSYRRRRENLVSAITAMLPDCTISGMAAGTQLIMELPQGVDVAAVVRRAAGNDVGVAPLDRYRLAADLPSALVIGYGNLREDRENEAIGRLAAAIRGA</sequence>
<evidence type="ECO:0000256" key="2">
    <source>
        <dbReference type="ARBA" id="ARBA00022898"/>
    </source>
</evidence>
<dbReference type="EMBL" id="BMMZ01000012">
    <property type="protein sequence ID" value="GGL77788.1"/>
    <property type="molecule type" value="Genomic_DNA"/>
</dbReference>
<dbReference type="PROSITE" id="PS50949">
    <property type="entry name" value="HTH_GNTR"/>
    <property type="match status" value="1"/>
</dbReference>
<dbReference type="GO" id="GO:0003677">
    <property type="term" value="F:DNA binding"/>
    <property type="evidence" value="ECO:0007669"/>
    <property type="project" value="UniProtKB-KW"/>
</dbReference>
<dbReference type="PANTHER" id="PTHR46577:SF1">
    <property type="entry name" value="HTH-TYPE TRANSCRIPTIONAL REGULATORY PROTEIN GABR"/>
    <property type="match status" value="1"/>
</dbReference>
<gene>
    <name evidence="7" type="ORF">GCM10011575_40090</name>
</gene>
<evidence type="ECO:0000259" key="6">
    <source>
        <dbReference type="PROSITE" id="PS50949"/>
    </source>
</evidence>
<dbReference type="SMART" id="SM00345">
    <property type="entry name" value="HTH_GNTR"/>
    <property type="match status" value="1"/>
</dbReference>
<dbReference type="Pfam" id="PF00392">
    <property type="entry name" value="GntR"/>
    <property type="match status" value="1"/>
</dbReference>
<keyword evidence="3" id="KW-0805">Transcription regulation</keyword>
<dbReference type="GO" id="GO:0003700">
    <property type="term" value="F:DNA-binding transcription factor activity"/>
    <property type="evidence" value="ECO:0007669"/>
    <property type="project" value="InterPro"/>
</dbReference>
<dbReference type="CDD" id="cd07377">
    <property type="entry name" value="WHTH_GntR"/>
    <property type="match status" value="1"/>
</dbReference>
<dbReference type="RefSeq" id="WP_188897153.1">
    <property type="nucleotide sequence ID" value="NZ_BMMZ01000012.1"/>
</dbReference>
<dbReference type="SUPFAM" id="SSF46785">
    <property type="entry name" value="Winged helix' DNA-binding domain"/>
    <property type="match status" value="1"/>
</dbReference>
<keyword evidence="4" id="KW-0238">DNA-binding</keyword>
<evidence type="ECO:0000256" key="4">
    <source>
        <dbReference type="ARBA" id="ARBA00023125"/>
    </source>
</evidence>
<reference evidence="7" key="2">
    <citation type="submission" date="2020-09" db="EMBL/GenBank/DDBJ databases">
        <authorList>
            <person name="Sun Q."/>
            <person name="Zhou Y."/>
        </authorList>
    </citation>
    <scope>NUCLEOTIDE SEQUENCE</scope>
    <source>
        <strain evidence="7">CGMCC 4.7306</strain>
    </source>
</reference>
<dbReference type="Gene3D" id="1.10.10.10">
    <property type="entry name" value="Winged helix-like DNA-binding domain superfamily/Winged helix DNA-binding domain"/>
    <property type="match status" value="1"/>
</dbReference>
<dbReference type="SUPFAM" id="SSF53383">
    <property type="entry name" value="PLP-dependent transferases"/>
    <property type="match status" value="1"/>
</dbReference>
<dbReference type="InterPro" id="IPR004839">
    <property type="entry name" value="Aminotransferase_I/II_large"/>
</dbReference>
<comment type="similarity">
    <text evidence="1">In the C-terminal section; belongs to the class-I pyridoxal-phosphate-dependent aminotransferase family.</text>
</comment>
<keyword evidence="2" id="KW-0663">Pyridoxal phosphate</keyword>
<keyword evidence="5" id="KW-0804">Transcription</keyword>
<reference evidence="7" key="1">
    <citation type="journal article" date="2014" name="Int. J. Syst. Evol. Microbiol.">
        <title>Complete genome sequence of Corynebacterium casei LMG S-19264T (=DSM 44701T), isolated from a smear-ripened cheese.</title>
        <authorList>
            <consortium name="US DOE Joint Genome Institute (JGI-PGF)"/>
            <person name="Walter F."/>
            <person name="Albersmeier A."/>
            <person name="Kalinowski J."/>
            <person name="Ruckert C."/>
        </authorList>
    </citation>
    <scope>NUCLEOTIDE SEQUENCE</scope>
    <source>
        <strain evidence="7">CGMCC 4.7306</strain>
    </source>
</reference>
<dbReference type="InterPro" id="IPR015421">
    <property type="entry name" value="PyrdxlP-dep_Trfase_major"/>
</dbReference>
<dbReference type="InterPro" id="IPR015424">
    <property type="entry name" value="PyrdxlP-dep_Trfase"/>
</dbReference>